<dbReference type="OMA" id="KCTASEQ"/>
<keyword evidence="3 7" id="KW-0863">Zinc-finger</keyword>
<sequence length="480" mass="54824">NRTLTLFWDEFRYDQSKEIVKDLEYIQYQRRKAMAIPFIIQCDLCLKWRVLPSSSTYQEKESLDMWICANNPNHLENSCDQIERLPSIPLGTMNRAAASKNEKDRRLQESVQRYQNRLADLPPQENSQIQRIRPSGDNLTQGSRSSFEFPAGCNSQKRSTEDADSDVEFVSMTKVMKRPTKKKVKGQQQRRTETLPGGLRLTGMAQVSSLETERRQSVHLVQESKVLTEVETSDEDPDIILVWSKSSTNVSLKQEKQEAPLITKEKQELYNDIPVMKRSSSVLIQKSLPSVEMEDLSPSSGHKVNSVSGDCQVPSSLMSSQSTSSAETARKLMSNLREILLYFVADFQLSSEFKCTAVEDLIASPKLEGSPEQINEKLRACLNQIQNVYMIQYEKRLKRKIQAIIYEANRRGILNEVFQGQCEQKKKVAEDKLNSLRTKLVLLLQKLRLDCPVGDLEQTDAYLETLLKEDNLQTTLNGKA</sequence>
<evidence type="ECO:0000256" key="5">
    <source>
        <dbReference type="ARBA" id="ARBA00023054"/>
    </source>
</evidence>
<dbReference type="GO" id="GO:0008270">
    <property type="term" value="F:zinc ion binding"/>
    <property type="evidence" value="ECO:0007669"/>
    <property type="project" value="UniProtKB-KW"/>
</dbReference>
<keyword evidence="2" id="KW-0479">Metal-binding</keyword>
<gene>
    <name evidence="10" type="primary">LOC103740750</name>
</gene>
<evidence type="ECO:0000313" key="10">
    <source>
        <dbReference type="Ensembl" id="ENSNGAP00000026482.1"/>
    </source>
</evidence>
<evidence type="ECO:0000256" key="4">
    <source>
        <dbReference type="ARBA" id="ARBA00022833"/>
    </source>
</evidence>
<dbReference type="PANTHER" id="PTHR23337">
    <property type="entry name" value="ZINC FINGER CW-TYPE COILED-COIL DOMAIN PROTEIN 1"/>
    <property type="match status" value="1"/>
</dbReference>
<protein>
    <submittedName>
        <fullName evidence="10">MORC family CW-type zinc finger protein 1</fullName>
    </submittedName>
</protein>
<feature type="region of interest" description="Disordered" evidence="8">
    <location>
        <begin position="118"/>
        <end position="165"/>
    </location>
</feature>
<evidence type="ECO:0000259" key="9">
    <source>
        <dbReference type="PROSITE" id="PS51050"/>
    </source>
</evidence>
<evidence type="ECO:0000256" key="2">
    <source>
        <dbReference type="ARBA" id="ARBA00022723"/>
    </source>
</evidence>
<keyword evidence="11" id="KW-1185">Reference proteome</keyword>
<proteinExistence type="predicted"/>
<evidence type="ECO:0000313" key="11">
    <source>
        <dbReference type="Proteomes" id="UP000694381"/>
    </source>
</evidence>
<keyword evidence="6" id="KW-0539">Nucleus</keyword>
<dbReference type="Ensembl" id="ENSNGAT00000032213.1">
    <property type="protein sequence ID" value="ENSNGAP00000026482.1"/>
    <property type="gene ID" value="ENSNGAG00000024112.1"/>
</dbReference>
<keyword evidence="5" id="KW-0175">Coiled coil</keyword>
<evidence type="ECO:0000256" key="7">
    <source>
        <dbReference type="PROSITE-ProRule" id="PRU00454"/>
    </source>
</evidence>
<dbReference type="Pfam" id="PF07496">
    <property type="entry name" value="zf-CW"/>
    <property type="match status" value="1"/>
</dbReference>
<dbReference type="GeneTree" id="ENSGT00940000153998"/>
<dbReference type="PANTHER" id="PTHR23337:SF6">
    <property type="entry name" value="MORC FAMILY CW-TYPE ZINC FINGER PROTEIN 1"/>
    <property type="match status" value="1"/>
</dbReference>
<dbReference type="GO" id="GO:0005634">
    <property type="term" value="C:nucleus"/>
    <property type="evidence" value="ECO:0007669"/>
    <property type="project" value="UniProtKB-SubCell"/>
</dbReference>
<reference evidence="10" key="1">
    <citation type="submission" date="2025-08" db="UniProtKB">
        <authorList>
            <consortium name="Ensembl"/>
        </authorList>
    </citation>
    <scope>IDENTIFICATION</scope>
</reference>
<organism evidence="10 11">
    <name type="scientific">Nannospalax galili</name>
    <name type="common">Northern Israeli blind subterranean mole rat</name>
    <name type="synonym">Spalax galili</name>
    <dbReference type="NCBI Taxonomy" id="1026970"/>
    <lineage>
        <taxon>Eukaryota</taxon>
        <taxon>Metazoa</taxon>
        <taxon>Chordata</taxon>
        <taxon>Craniata</taxon>
        <taxon>Vertebrata</taxon>
        <taxon>Euteleostomi</taxon>
        <taxon>Mammalia</taxon>
        <taxon>Eutheria</taxon>
        <taxon>Euarchontoglires</taxon>
        <taxon>Glires</taxon>
        <taxon>Rodentia</taxon>
        <taxon>Myomorpha</taxon>
        <taxon>Muroidea</taxon>
        <taxon>Spalacidae</taxon>
        <taxon>Spalacinae</taxon>
        <taxon>Nannospalax</taxon>
    </lineage>
</organism>
<dbReference type="Gene3D" id="3.30.40.100">
    <property type="match status" value="1"/>
</dbReference>
<evidence type="ECO:0000256" key="3">
    <source>
        <dbReference type="ARBA" id="ARBA00022771"/>
    </source>
</evidence>
<dbReference type="AlphaFoldDB" id="A0A8C6S262"/>
<keyword evidence="4" id="KW-0862">Zinc</keyword>
<evidence type="ECO:0000256" key="1">
    <source>
        <dbReference type="ARBA" id="ARBA00004123"/>
    </source>
</evidence>
<evidence type="ECO:0000256" key="8">
    <source>
        <dbReference type="SAM" id="MobiDB-lite"/>
    </source>
</evidence>
<reference evidence="10" key="2">
    <citation type="submission" date="2025-09" db="UniProtKB">
        <authorList>
            <consortium name="Ensembl"/>
        </authorList>
    </citation>
    <scope>IDENTIFICATION</scope>
</reference>
<dbReference type="FunFam" id="3.30.40.100:FF:000004">
    <property type="entry name" value="MORC family CW-type zinc finger 1"/>
    <property type="match status" value="1"/>
</dbReference>
<comment type="subcellular location">
    <subcellularLocation>
        <location evidence="1">Nucleus</location>
    </subcellularLocation>
</comment>
<accession>A0A8C6S262</accession>
<name>A0A8C6S262_NANGA</name>
<dbReference type="PROSITE" id="PS51050">
    <property type="entry name" value="ZF_CW"/>
    <property type="match status" value="1"/>
</dbReference>
<dbReference type="Proteomes" id="UP000694381">
    <property type="component" value="Unassembled WGS sequence"/>
</dbReference>
<feature type="domain" description="CW-type" evidence="9">
    <location>
        <begin position="32"/>
        <end position="87"/>
    </location>
</feature>
<dbReference type="InterPro" id="IPR011124">
    <property type="entry name" value="Znf_CW"/>
</dbReference>
<evidence type="ECO:0000256" key="6">
    <source>
        <dbReference type="ARBA" id="ARBA00023242"/>
    </source>
</evidence>
<feature type="compositionally biased region" description="Polar residues" evidence="8">
    <location>
        <begin position="137"/>
        <end position="146"/>
    </location>
</feature>